<organism evidence="1 2">
    <name type="scientific">Pacificimonas flava</name>
    <dbReference type="NCBI Taxonomy" id="1234595"/>
    <lineage>
        <taxon>Bacteria</taxon>
        <taxon>Pseudomonadati</taxon>
        <taxon>Pseudomonadota</taxon>
        <taxon>Alphaproteobacteria</taxon>
        <taxon>Sphingomonadales</taxon>
        <taxon>Sphingosinicellaceae</taxon>
        <taxon>Pacificimonas</taxon>
    </lineage>
</organism>
<keyword evidence="2" id="KW-1185">Reference proteome</keyword>
<dbReference type="Proteomes" id="UP000198462">
    <property type="component" value="Unassembled WGS sequence"/>
</dbReference>
<comment type="caution">
    <text evidence="1">The sequence shown here is derived from an EMBL/GenBank/DDBJ whole genome shotgun (WGS) entry which is preliminary data.</text>
</comment>
<dbReference type="SUPFAM" id="SSF52540">
    <property type="entry name" value="P-loop containing nucleoside triphosphate hydrolases"/>
    <property type="match status" value="1"/>
</dbReference>
<evidence type="ECO:0000313" key="2">
    <source>
        <dbReference type="Proteomes" id="UP000198462"/>
    </source>
</evidence>
<dbReference type="InterPro" id="IPR027417">
    <property type="entry name" value="P-loop_NTPase"/>
</dbReference>
<reference evidence="2" key="1">
    <citation type="submission" date="2017-05" db="EMBL/GenBank/DDBJ databases">
        <authorList>
            <person name="Lin X."/>
        </authorList>
    </citation>
    <scope>NUCLEOTIDE SEQUENCE [LARGE SCALE GENOMIC DNA]</scope>
    <source>
        <strain evidence="2">JLT2012</strain>
    </source>
</reference>
<gene>
    <name evidence="1" type="ORF">B5C34_13685</name>
</gene>
<name>A0A219B7Q7_9SPHN</name>
<evidence type="ECO:0000313" key="1">
    <source>
        <dbReference type="EMBL" id="OWV34405.1"/>
    </source>
</evidence>
<accession>A0A219B7Q7</accession>
<sequence>MQAGALSLNAAHVSTALQSAQLLPYEVGYRPHVIQFLTLSERDYLDQPFLDQRLLHGGQRQSYVIPLENLPAESFALAKDPAVIFHLGHVGSTLVSRLLAEADAVLPIREPQSLRTLATTALDRAAPHSLISEDGHRQTIRAAVRLLGRPLGQRTQPIVKATSFTSLMATEIARETAAPIAGLVTKAATYLATIFGGDASRSETVNLSPLRRRALACHLPDERFALSDLSDGELVAMSWLSGMLDLAGLKEAEGKRVLLLDFSAFLEAPAQGLSRLSDHLGLSFPQEAQRAALAGPIMSRYSKAQDHEYSPALRNQVLEQARAAHGDEIGRGLKWLEQLGGRHEAVRRAIELAGL</sequence>
<dbReference type="AlphaFoldDB" id="A0A219B7Q7"/>
<dbReference type="EMBL" id="NFZT01000001">
    <property type="protein sequence ID" value="OWV34405.1"/>
    <property type="molecule type" value="Genomic_DNA"/>
</dbReference>
<proteinExistence type="predicted"/>
<protein>
    <submittedName>
        <fullName evidence="1">Uncharacterized protein</fullName>
    </submittedName>
</protein>